<evidence type="ECO:0000259" key="2">
    <source>
        <dbReference type="Pfam" id="PF09922"/>
    </source>
</evidence>
<feature type="transmembrane region" description="Helical" evidence="1">
    <location>
        <begin position="6"/>
        <end position="23"/>
    </location>
</feature>
<dbReference type="InterPro" id="IPR047793">
    <property type="entry name" value="LiaF_C"/>
</dbReference>
<dbReference type="InterPro" id="IPR056066">
    <property type="entry name" value="DUF7649"/>
</dbReference>
<reference evidence="4 6" key="1">
    <citation type="submission" date="2015-06" db="EMBL/GenBank/DDBJ databases">
        <title>The Genome Sequence of Enterococcus durans 4EA1.</title>
        <authorList>
            <consortium name="The Broad Institute Genomics Platform"/>
            <consortium name="The Broad Institute Genome Sequencing Center for Infectious Disease"/>
            <person name="Earl A.M."/>
            <person name="Van Tyne D."/>
            <person name="Lebreton F."/>
            <person name="Saavedra J.T."/>
            <person name="Gilmore M.S."/>
            <person name="Manson Mcguire A."/>
            <person name="Clock S."/>
            <person name="Crupain M."/>
            <person name="Rangan U."/>
            <person name="Young S."/>
            <person name="Abouelleil A."/>
            <person name="Cao P."/>
            <person name="Chapman S.B."/>
            <person name="Griggs A."/>
            <person name="Priest M."/>
            <person name="Shea T."/>
            <person name="Wortman J."/>
            <person name="Nusbaum C."/>
            <person name="Birren B."/>
        </authorList>
    </citation>
    <scope>NUCLEOTIDE SEQUENCE [LARGE SCALE GENOMIC DNA]</scope>
    <source>
        <strain evidence="4 6">4EA1</strain>
    </source>
</reference>
<evidence type="ECO:0000313" key="4">
    <source>
        <dbReference type="EMBL" id="RCA10129.1"/>
    </source>
</evidence>
<dbReference type="Proteomes" id="UP000252797">
    <property type="component" value="Unassembled WGS sequence"/>
</dbReference>
<evidence type="ECO:0000259" key="3">
    <source>
        <dbReference type="Pfam" id="PF24661"/>
    </source>
</evidence>
<keyword evidence="1" id="KW-1133">Transmembrane helix</keyword>
<evidence type="ECO:0000313" key="7">
    <source>
        <dbReference type="Proteomes" id="UP000254070"/>
    </source>
</evidence>
<reference evidence="5 7" key="2">
    <citation type="submission" date="2018-06" db="EMBL/GenBank/DDBJ databases">
        <authorList>
            <consortium name="Pathogen Informatics"/>
            <person name="Doyle S."/>
        </authorList>
    </citation>
    <scope>NUCLEOTIDE SEQUENCE [LARGE SCALE GENOMIC DNA]</scope>
    <source>
        <strain evidence="5 7">NCTC8129</strain>
    </source>
</reference>
<evidence type="ECO:0000256" key="1">
    <source>
        <dbReference type="SAM" id="Phobius"/>
    </source>
</evidence>
<dbReference type="AlphaFoldDB" id="A0A367CBT6"/>
<name>A0A367CBT6_9ENTE</name>
<keyword evidence="1" id="KW-0812">Transmembrane</keyword>
<dbReference type="GO" id="GO:0016020">
    <property type="term" value="C:membrane"/>
    <property type="evidence" value="ECO:0007669"/>
    <property type="project" value="InterPro"/>
</dbReference>
<dbReference type="EMBL" id="LEPB01000004">
    <property type="protein sequence ID" value="RCA10129.1"/>
    <property type="molecule type" value="Genomic_DNA"/>
</dbReference>
<dbReference type="STRING" id="53345.LIU_05545"/>
<evidence type="ECO:0000313" key="5">
    <source>
        <dbReference type="EMBL" id="STP29704.1"/>
    </source>
</evidence>
<feature type="transmembrane region" description="Helical" evidence="1">
    <location>
        <begin position="67"/>
        <end position="84"/>
    </location>
</feature>
<dbReference type="EMBL" id="UGIF01000002">
    <property type="protein sequence ID" value="STP29704.1"/>
    <property type="molecule type" value="Genomic_DNA"/>
</dbReference>
<dbReference type="Proteomes" id="UP000254070">
    <property type="component" value="Unassembled WGS sequence"/>
</dbReference>
<keyword evidence="1" id="KW-0472">Membrane</keyword>
<dbReference type="InterPro" id="IPR024425">
    <property type="entry name" value="LiaF-like_C"/>
</dbReference>
<gene>
    <name evidence="4" type="ORF">EA71_00860</name>
    <name evidence="5" type="ORF">NCTC8129_01912</name>
</gene>
<dbReference type="Pfam" id="PF09922">
    <property type="entry name" value="LiaF-like_C"/>
    <property type="match status" value="1"/>
</dbReference>
<dbReference type="PIRSF" id="PIRSF031509">
    <property type="entry name" value="Cell_wall_LiaF/YvqF"/>
    <property type="match status" value="1"/>
</dbReference>
<proteinExistence type="predicted"/>
<feature type="domain" description="DUF7649" evidence="3">
    <location>
        <begin position="42"/>
        <end position="128"/>
    </location>
</feature>
<accession>A0A367CBT6</accession>
<protein>
    <submittedName>
        <fullName evidence="5">Membrane protein</fullName>
    </submittedName>
</protein>
<sequence length="283" mass="32326">MILLLSYPFFAAMIYILSPMVSLTKTRYDGMRMTMKGEKKMNSSWRFFIIVETLLLLFAIWQIVNNVALLLLVLFGILNIYVALKKHPRSGFQNFQLVMGGLIIFFSLVNSPALWMMAVFAVLFIGLKGVEISGIDFTKNAFWRKKQMVMVQTDQLKSHNNERKKQQLFGNQRIGNDVYEWDDINITLISGDTIIDLGNTLLPKDDNIVIVRKGIGRTRILVPVGIAVSLEHATLAGNVLFEEEQFSLKNESIKIYSNDYDENPRRLKIITNSLLGDVEVIRV</sequence>
<feature type="domain" description="Cell wall-active antibiotics response LiaF-like C-terminal" evidence="2">
    <location>
        <begin position="169"/>
        <end position="280"/>
    </location>
</feature>
<organism evidence="4 6">
    <name type="scientific">Enterococcus durans</name>
    <dbReference type="NCBI Taxonomy" id="53345"/>
    <lineage>
        <taxon>Bacteria</taxon>
        <taxon>Bacillati</taxon>
        <taxon>Bacillota</taxon>
        <taxon>Bacilli</taxon>
        <taxon>Lactobacillales</taxon>
        <taxon>Enterococcaceae</taxon>
        <taxon>Enterococcus</taxon>
    </lineage>
</organism>
<evidence type="ECO:0000313" key="6">
    <source>
        <dbReference type="Proteomes" id="UP000252797"/>
    </source>
</evidence>
<dbReference type="NCBIfam" id="NF040535">
    <property type="entry name" value="LiaF_C_term"/>
    <property type="match status" value="1"/>
</dbReference>
<feature type="transmembrane region" description="Helical" evidence="1">
    <location>
        <begin position="44"/>
        <end position="61"/>
    </location>
</feature>
<dbReference type="Pfam" id="PF24661">
    <property type="entry name" value="DUF7649"/>
    <property type="match status" value="1"/>
</dbReference>
<feature type="transmembrane region" description="Helical" evidence="1">
    <location>
        <begin position="91"/>
        <end position="109"/>
    </location>
</feature>
<dbReference type="InterPro" id="IPR016975">
    <property type="entry name" value="Cell_wall_LiaF"/>
</dbReference>